<evidence type="ECO:0000313" key="5">
    <source>
        <dbReference type="Proteomes" id="UP000195772"/>
    </source>
</evidence>
<accession>A0A1Y3R4W6</accession>
<comment type="caution">
    <text evidence="4">The sequence shown here is derived from an EMBL/GenBank/DDBJ whole genome shotgun (WGS) entry which is preliminary data.</text>
</comment>
<dbReference type="Proteomes" id="UP000195772">
    <property type="component" value="Unassembled WGS sequence"/>
</dbReference>
<dbReference type="InterPro" id="IPR025269">
    <property type="entry name" value="SAM-like_dom"/>
</dbReference>
<gene>
    <name evidence="4" type="ORF">B5G41_05025</name>
</gene>
<protein>
    <submittedName>
        <fullName evidence="4">Integrase</fullName>
    </submittedName>
</protein>
<dbReference type="AlphaFoldDB" id="A0A1Y3R4W6"/>
<organism evidence="4 5">
    <name type="scientific">Alistipes onderdonkii</name>
    <dbReference type="NCBI Taxonomy" id="328813"/>
    <lineage>
        <taxon>Bacteria</taxon>
        <taxon>Pseudomonadati</taxon>
        <taxon>Bacteroidota</taxon>
        <taxon>Bacteroidia</taxon>
        <taxon>Bacteroidales</taxon>
        <taxon>Rikenellaceae</taxon>
        <taxon>Alistipes</taxon>
    </lineage>
</organism>
<keyword evidence="2" id="KW-0233">DNA recombination</keyword>
<dbReference type="GO" id="GO:0006310">
    <property type="term" value="P:DNA recombination"/>
    <property type="evidence" value="ECO:0007669"/>
    <property type="project" value="UniProtKB-KW"/>
</dbReference>
<dbReference type="InterPro" id="IPR013762">
    <property type="entry name" value="Integrase-like_cat_sf"/>
</dbReference>
<reference evidence="5" key="1">
    <citation type="submission" date="2017-04" db="EMBL/GenBank/DDBJ databases">
        <title>Function of individual gut microbiota members based on whole genome sequencing of pure cultures obtained from chicken caecum.</title>
        <authorList>
            <person name="Medvecky M."/>
            <person name="Cejkova D."/>
            <person name="Polansky O."/>
            <person name="Karasova D."/>
            <person name="Kubasova T."/>
            <person name="Cizek A."/>
            <person name="Rychlik I."/>
        </authorList>
    </citation>
    <scope>NUCLEOTIDE SEQUENCE [LARGE SCALE GENOMIC DNA]</scope>
    <source>
        <strain evidence="5">An90</strain>
    </source>
</reference>
<name>A0A1Y3R4W6_9BACT</name>
<dbReference type="OrthoDB" id="1062381at2"/>
<dbReference type="InterPro" id="IPR010998">
    <property type="entry name" value="Integrase_recombinase_N"/>
</dbReference>
<evidence type="ECO:0000259" key="3">
    <source>
        <dbReference type="Pfam" id="PF13102"/>
    </source>
</evidence>
<evidence type="ECO:0000256" key="2">
    <source>
        <dbReference type="ARBA" id="ARBA00023172"/>
    </source>
</evidence>
<evidence type="ECO:0000313" key="4">
    <source>
        <dbReference type="EMBL" id="OUN03830.1"/>
    </source>
</evidence>
<dbReference type="Gene3D" id="1.10.443.10">
    <property type="entry name" value="Intergrase catalytic core"/>
    <property type="match status" value="1"/>
</dbReference>
<dbReference type="Gene3D" id="1.10.150.130">
    <property type="match status" value="1"/>
</dbReference>
<dbReference type="Pfam" id="PF13102">
    <property type="entry name" value="Phage_int_SAM_5"/>
    <property type="match status" value="1"/>
</dbReference>
<keyword evidence="1" id="KW-0238">DNA-binding</keyword>
<sequence>MFSIHIKGRRNPNQIDMVKLTMVFYKSGGIRSTKVIYISGPYEDWNQKYECFNVKSREHAAKNKLLQRERLKYLKVAEKWDAEKKHWIANELCHYYDKQEKIRSRYTTVSQMIDKIVDCLSHQERFKNGRVLMSESTAEKYTYLKKALCRFVECKYHRDFSKYMFRDIDQKFLREFTVYEQQRGAISSNNGGIQVKLKVLRAVCAKAKDEGIYGVNLSAFVPFKRRVKSRFTTPKALPHDTIQRIERVDRSILKRQEKVFLDLFLFSYYACGMSPIDVCYLERDRIKDGMIVYERIKLDRVARVVLIDKAAEIIERYRTESYMNYVFPVFKWKKMDQAHMYATVKRVGNKVNKTLQKICDYLGIKAKVYWSSARSSFISKMIDEGYHPLQVAEQVGNSPQTIYKYYYTITNKEEVRTKMNKAFS</sequence>
<evidence type="ECO:0000256" key="1">
    <source>
        <dbReference type="ARBA" id="ARBA00023125"/>
    </source>
</evidence>
<feature type="domain" description="Phage integrase SAM-like" evidence="3">
    <location>
        <begin position="130"/>
        <end position="216"/>
    </location>
</feature>
<dbReference type="GO" id="GO:0015074">
    <property type="term" value="P:DNA integration"/>
    <property type="evidence" value="ECO:0007669"/>
    <property type="project" value="InterPro"/>
</dbReference>
<dbReference type="EMBL" id="NFHB01000003">
    <property type="protein sequence ID" value="OUN03830.1"/>
    <property type="molecule type" value="Genomic_DNA"/>
</dbReference>
<dbReference type="InterPro" id="IPR011010">
    <property type="entry name" value="DNA_brk_join_enz"/>
</dbReference>
<dbReference type="SUPFAM" id="SSF56349">
    <property type="entry name" value="DNA breaking-rejoining enzymes"/>
    <property type="match status" value="1"/>
</dbReference>
<dbReference type="RefSeq" id="WP_087401605.1">
    <property type="nucleotide sequence ID" value="NZ_NFHB01000003.1"/>
</dbReference>
<dbReference type="GO" id="GO:0003677">
    <property type="term" value="F:DNA binding"/>
    <property type="evidence" value="ECO:0007669"/>
    <property type="project" value="UniProtKB-KW"/>
</dbReference>
<proteinExistence type="predicted"/>